<reference evidence="2" key="1">
    <citation type="journal article" date="2017" name="Nat. Ecol. Evol.">
        <title>Genome expansion and lineage-specific genetic innovations in the forest pathogenic fungi Armillaria.</title>
        <authorList>
            <person name="Sipos G."/>
            <person name="Prasanna A.N."/>
            <person name="Walter M.C."/>
            <person name="O'Connor E."/>
            <person name="Balint B."/>
            <person name="Krizsan K."/>
            <person name="Kiss B."/>
            <person name="Hess J."/>
            <person name="Varga T."/>
            <person name="Slot J."/>
            <person name="Riley R."/>
            <person name="Boka B."/>
            <person name="Rigling D."/>
            <person name="Barry K."/>
            <person name="Lee J."/>
            <person name="Mihaltcheva S."/>
            <person name="LaButti K."/>
            <person name="Lipzen A."/>
            <person name="Waldron R."/>
            <person name="Moloney N.M."/>
            <person name="Sperisen C."/>
            <person name="Kredics L."/>
            <person name="Vagvoelgyi C."/>
            <person name="Patrignani A."/>
            <person name="Fitzpatrick D."/>
            <person name="Nagy I."/>
            <person name="Doyle S."/>
            <person name="Anderson J.B."/>
            <person name="Grigoriev I.V."/>
            <person name="Gueldener U."/>
            <person name="Muensterkoetter M."/>
            <person name="Nagy L.G."/>
        </authorList>
    </citation>
    <scope>NUCLEOTIDE SEQUENCE [LARGE SCALE GENOMIC DNA]</scope>
    <source>
        <strain evidence="2">28-4</strain>
    </source>
</reference>
<proteinExistence type="predicted"/>
<protein>
    <submittedName>
        <fullName evidence="1">Uncharacterized protein</fullName>
    </submittedName>
</protein>
<name>A0A2H3B042_9AGAR</name>
<organism evidence="1 2">
    <name type="scientific">Armillaria solidipes</name>
    <dbReference type="NCBI Taxonomy" id="1076256"/>
    <lineage>
        <taxon>Eukaryota</taxon>
        <taxon>Fungi</taxon>
        <taxon>Dikarya</taxon>
        <taxon>Basidiomycota</taxon>
        <taxon>Agaricomycotina</taxon>
        <taxon>Agaricomycetes</taxon>
        <taxon>Agaricomycetidae</taxon>
        <taxon>Agaricales</taxon>
        <taxon>Marasmiineae</taxon>
        <taxon>Physalacriaceae</taxon>
        <taxon>Armillaria</taxon>
    </lineage>
</organism>
<dbReference type="Proteomes" id="UP000218334">
    <property type="component" value="Unassembled WGS sequence"/>
</dbReference>
<accession>A0A2H3B042</accession>
<dbReference type="EMBL" id="KZ293467">
    <property type="protein sequence ID" value="PBK62294.1"/>
    <property type="molecule type" value="Genomic_DNA"/>
</dbReference>
<gene>
    <name evidence="1" type="ORF">ARMSODRAFT_1089196</name>
</gene>
<sequence>MAHQETFVKRWEDWWGKKKESVSDWWRWQKLSVRRHLKRLRRSWPLYEGLKSPPVFFSFYARPKD</sequence>
<feature type="non-terminal residue" evidence="1">
    <location>
        <position position="65"/>
    </location>
</feature>
<evidence type="ECO:0000313" key="2">
    <source>
        <dbReference type="Proteomes" id="UP000218334"/>
    </source>
</evidence>
<dbReference type="AlphaFoldDB" id="A0A2H3B042"/>
<keyword evidence="2" id="KW-1185">Reference proteome</keyword>
<evidence type="ECO:0000313" key="1">
    <source>
        <dbReference type="EMBL" id="PBK62294.1"/>
    </source>
</evidence>